<keyword evidence="2" id="KW-0808">Transferase</keyword>
<dbReference type="EMBL" id="JBHTJI010000001">
    <property type="protein sequence ID" value="MFD0989572.1"/>
    <property type="molecule type" value="Genomic_DNA"/>
</dbReference>
<evidence type="ECO:0000313" key="2">
    <source>
        <dbReference type="EMBL" id="MFD0989572.1"/>
    </source>
</evidence>
<reference evidence="3" key="1">
    <citation type="journal article" date="2019" name="Int. J. Syst. Evol. Microbiol.">
        <title>The Global Catalogue of Microorganisms (GCM) 10K type strain sequencing project: providing services to taxonomists for standard genome sequencing and annotation.</title>
        <authorList>
            <consortium name="The Broad Institute Genomics Platform"/>
            <consortium name="The Broad Institute Genome Sequencing Center for Infectious Disease"/>
            <person name="Wu L."/>
            <person name="Ma J."/>
        </authorList>
    </citation>
    <scope>NUCLEOTIDE SEQUENCE [LARGE SCALE GENOMIC DNA]</scope>
    <source>
        <strain evidence="3">CCUG 62414</strain>
    </source>
</reference>
<evidence type="ECO:0000259" key="1">
    <source>
        <dbReference type="Pfam" id="PF04230"/>
    </source>
</evidence>
<dbReference type="Proteomes" id="UP001597061">
    <property type="component" value="Unassembled WGS sequence"/>
</dbReference>
<dbReference type="PANTHER" id="PTHR36836:SF1">
    <property type="entry name" value="COLANIC ACID BIOSYNTHESIS PROTEIN WCAK"/>
    <property type="match status" value="1"/>
</dbReference>
<dbReference type="RefSeq" id="WP_379925151.1">
    <property type="nucleotide sequence ID" value="NZ_JBHTJI010000001.1"/>
</dbReference>
<gene>
    <name evidence="2" type="ORF">ACFQ1R_05655</name>
</gene>
<name>A0ABW3JGJ3_9FLAO</name>
<dbReference type="PANTHER" id="PTHR36836">
    <property type="entry name" value="COLANIC ACID BIOSYNTHESIS PROTEIN WCAK"/>
    <property type="match status" value="1"/>
</dbReference>
<keyword evidence="3" id="KW-1185">Reference proteome</keyword>
<dbReference type="GO" id="GO:0016740">
    <property type="term" value="F:transferase activity"/>
    <property type="evidence" value="ECO:0007669"/>
    <property type="project" value="UniProtKB-KW"/>
</dbReference>
<organism evidence="2 3">
    <name type="scientific">Mariniflexile jejuense</name>
    <dbReference type="NCBI Taxonomy" id="1173582"/>
    <lineage>
        <taxon>Bacteria</taxon>
        <taxon>Pseudomonadati</taxon>
        <taxon>Bacteroidota</taxon>
        <taxon>Flavobacteriia</taxon>
        <taxon>Flavobacteriales</taxon>
        <taxon>Flavobacteriaceae</taxon>
        <taxon>Mariniflexile</taxon>
    </lineage>
</organism>
<dbReference type="Pfam" id="PF04230">
    <property type="entry name" value="PS_pyruv_trans"/>
    <property type="match status" value="1"/>
</dbReference>
<proteinExistence type="predicted"/>
<protein>
    <submittedName>
        <fullName evidence="2">Polysaccharide pyruvyl transferase family protein</fullName>
    </submittedName>
</protein>
<accession>A0ABW3JGJ3</accession>
<evidence type="ECO:0000313" key="3">
    <source>
        <dbReference type="Proteomes" id="UP001597061"/>
    </source>
</evidence>
<feature type="domain" description="Polysaccharide pyruvyl transferase" evidence="1">
    <location>
        <begin position="14"/>
        <end position="308"/>
    </location>
</feature>
<dbReference type="InterPro" id="IPR007345">
    <property type="entry name" value="Polysacch_pyruvyl_Trfase"/>
</dbReference>
<sequence length="368" mass="42345">MNVLLINDTRIEKNPGCHATVSALIDFIKENIEDVDVDTLMLGQEYNVFNNGNLHKRNFLSKILFKLFKINIKQFNYNFWEFLALNKLSEKTRNAITGSDLVVINMEGTIHSNSTAAFTLMAMAFYTNSIGKKVAMLNGSYQSMNRRLSKEVLNKVDFLAVREPISLKYLESLNISAFIIPDFAFKASIFNKKSENIKIDNKSCLYTSGVLAVYPNQKGGVSIEQIKTHIKKIREIGYKPYFLMIEPKEEFIAEELKKMNVEIICSYEDGISFKNIGTIIKSFDLLVSGRYHIGIFGIMSHTKTFFLPSNTKKVQGLLQLIGAKELFIDADFRNFDRKVKNLDFNKYQNLDFEYYSSFKRFLKNVKID</sequence>
<comment type="caution">
    <text evidence="2">The sequence shown here is derived from an EMBL/GenBank/DDBJ whole genome shotgun (WGS) entry which is preliminary data.</text>
</comment>